<evidence type="ECO:0000256" key="6">
    <source>
        <dbReference type="SAM" id="MobiDB-lite"/>
    </source>
</evidence>
<keyword evidence="2" id="KW-0597">Phosphoprotein</keyword>
<proteinExistence type="predicted"/>
<dbReference type="Gene3D" id="2.30.30.140">
    <property type="match status" value="1"/>
</dbReference>
<dbReference type="Pfam" id="PF03735">
    <property type="entry name" value="ENT"/>
    <property type="match status" value="1"/>
</dbReference>
<dbReference type="SUPFAM" id="SSF158639">
    <property type="entry name" value="ENT-like"/>
    <property type="match status" value="1"/>
</dbReference>
<dbReference type="SUPFAM" id="SSF63748">
    <property type="entry name" value="Tudor/PWWP/MBT"/>
    <property type="match status" value="1"/>
</dbReference>
<keyword evidence="5" id="KW-0539">Nucleus</keyword>
<feature type="compositionally biased region" description="Basic and acidic residues" evidence="6">
    <location>
        <begin position="381"/>
        <end position="397"/>
    </location>
</feature>
<keyword evidence="3" id="KW-0611">Plant defense</keyword>
<gene>
    <name evidence="8" type="ORF">RJ641_026468</name>
</gene>
<protein>
    <submittedName>
        <fullName evidence="8">ENT domain</fullName>
    </submittedName>
</protein>
<evidence type="ECO:0000256" key="2">
    <source>
        <dbReference type="ARBA" id="ARBA00022553"/>
    </source>
</evidence>
<feature type="region of interest" description="Disordered" evidence="6">
    <location>
        <begin position="271"/>
        <end position="320"/>
    </location>
</feature>
<reference evidence="8 9" key="1">
    <citation type="submission" date="2023-12" db="EMBL/GenBank/DDBJ databases">
        <title>A high-quality genome assembly for Dillenia turbinata (Dilleniales).</title>
        <authorList>
            <person name="Chanderbali A."/>
        </authorList>
    </citation>
    <scope>NUCLEOTIDE SEQUENCE [LARGE SCALE GENOMIC DNA]</scope>
    <source>
        <strain evidence="8">LSX21</strain>
        <tissue evidence="8">Leaf</tissue>
    </source>
</reference>
<dbReference type="InterPro" id="IPR033485">
    <property type="entry name" value="EMSY-LIKE_plant"/>
</dbReference>
<dbReference type="Proteomes" id="UP001370490">
    <property type="component" value="Unassembled WGS sequence"/>
</dbReference>
<dbReference type="PROSITE" id="PS51138">
    <property type="entry name" value="ENT"/>
    <property type="match status" value="1"/>
</dbReference>
<comment type="caution">
    <text evidence="8">The sequence shown here is derived from an EMBL/GenBank/DDBJ whole genome shotgun (WGS) entry which is preliminary data.</text>
</comment>
<feature type="region of interest" description="Disordered" evidence="6">
    <location>
        <begin position="376"/>
        <end position="516"/>
    </location>
</feature>
<evidence type="ECO:0000313" key="9">
    <source>
        <dbReference type="Proteomes" id="UP001370490"/>
    </source>
</evidence>
<dbReference type="AlphaFoldDB" id="A0AAN8WB38"/>
<organism evidence="8 9">
    <name type="scientific">Dillenia turbinata</name>
    <dbReference type="NCBI Taxonomy" id="194707"/>
    <lineage>
        <taxon>Eukaryota</taxon>
        <taxon>Viridiplantae</taxon>
        <taxon>Streptophyta</taxon>
        <taxon>Embryophyta</taxon>
        <taxon>Tracheophyta</taxon>
        <taxon>Spermatophyta</taxon>
        <taxon>Magnoliopsida</taxon>
        <taxon>eudicotyledons</taxon>
        <taxon>Gunneridae</taxon>
        <taxon>Pentapetalae</taxon>
        <taxon>Dilleniales</taxon>
        <taxon>Dilleniaceae</taxon>
        <taxon>Dillenia</taxon>
    </lineage>
</organism>
<dbReference type="SMART" id="SM01191">
    <property type="entry name" value="ENT"/>
    <property type="match status" value="1"/>
</dbReference>
<dbReference type="InterPro" id="IPR014002">
    <property type="entry name" value="Agenet_dom_plant"/>
</dbReference>
<keyword evidence="4" id="KW-0175">Coiled coil</keyword>
<evidence type="ECO:0000256" key="5">
    <source>
        <dbReference type="ARBA" id="ARBA00023242"/>
    </source>
</evidence>
<dbReference type="SMART" id="SM00743">
    <property type="entry name" value="Agenet"/>
    <property type="match status" value="1"/>
</dbReference>
<feature type="compositionally biased region" description="Low complexity" evidence="6">
    <location>
        <begin position="111"/>
        <end position="124"/>
    </location>
</feature>
<evidence type="ECO:0000259" key="7">
    <source>
        <dbReference type="PROSITE" id="PS51138"/>
    </source>
</evidence>
<keyword evidence="9" id="KW-1185">Reference proteome</keyword>
<feature type="compositionally biased region" description="Basic and acidic residues" evidence="6">
    <location>
        <begin position="507"/>
        <end position="516"/>
    </location>
</feature>
<accession>A0AAN8WB38</accession>
<dbReference type="GO" id="GO:0050832">
    <property type="term" value="P:defense response to fungus"/>
    <property type="evidence" value="ECO:0007669"/>
    <property type="project" value="InterPro"/>
</dbReference>
<dbReference type="CDD" id="cd20404">
    <property type="entry name" value="Tudor_Agenet_AtEML-like"/>
    <property type="match status" value="1"/>
</dbReference>
<dbReference type="EMBL" id="JBAMMX010000003">
    <property type="protein sequence ID" value="KAK6945366.1"/>
    <property type="molecule type" value="Genomic_DNA"/>
</dbReference>
<dbReference type="PANTHER" id="PTHR33432:SF27">
    <property type="entry name" value="PROTEIN EMSY-LIKE 3"/>
    <property type="match status" value="1"/>
</dbReference>
<evidence type="ECO:0000256" key="1">
    <source>
        <dbReference type="ARBA" id="ARBA00004123"/>
    </source>
</evidence>
<evidence type="ECO:0000313" key="8">
    <source>
        <dbReference type="EMBL" id="KAK6945366.1"/>
    </source>
</evidence>
<feature type="region of interest" description="Disordered" evidence="6">
    <location>
        <begin position="100"/>
        <end position="173"/>
    </location>
</feature>
<dbReference type="PANTHER" id="PTHR33432">
    <property type="entry name" value="PROTEIN EMSY-LIKE 4"/>
    <property type="match status" value="1"/>
</dbReference>
<dbReference type="GO" id="GO:0005634">
    <property type="term" value="C:nucleus"/>
    <property type="evidence" value="ECO:0007669"/>
    <property type="project" value="UniProtKB-SubCell"/>
</dbReference>
<comment type="subcellular location">
    <subcellularLocation>
        <location evidence="1">Nucleus</location>
    </subcellularLocation>
</comment>
<feature type="compositionally biased region" description="Polar residues" evidence="6">
    <location>
        <begin position="398"/>
        <end position="414"/>
    </location>
</feature>
<dbReference type="Gene3D" id="1.10.1240.40">
    <property type="entry name" value="ENT domain"/>
    <property type="match status" value="1"/>
</dbReference>
<dbReference type="FunFam" id="1.10.1240.40:FF:000004">
    <property type="entry name" value="Protein EMSY-LIKE 4"/>
    <property type="match status" value="1"/>
</dbReference>
<name>A0AAN8WB38_9MAGN</name>
<sequence>METQIHQLEQEAYSSVLRAFKAQSDAITWEKEGLITELRKELRVSDDEHRELLAQVNADDIIHRIRILGYAIREWRQAGGHQATMLNASQQIHDQIPSPTISASRRKQKTSQSLPSLSLGVPSPAVHHQSMAGSVHRPTSAAKRGATFGARGKKHKTGQPFPGGSSMNSRQFPSIDPVVRDQIPNSVTGASLEHADVADLQESLIGKRVFTRWPEDRNFYEAVISDYNPTEGRHALIYDINTAKETWEWVNLREIPPEDIRWVGNEPGISQQVVRGGQGRRSKNSTSHGGGISGAGIKKGSTAAPAQPVNEIPPSQNGSMKLASDDIELFHTDTLIKEVVKVLDASNPDIAEIGKAKKMLKDHEQALLDAIARLADTSDGESDKEQPSPTEQRKDQEQGCQNQEPEPVANQNTMDMEKAGGKQAEPVGNQNTVDSKQADDDQGTEQMAADQNAEQIALHQSIASDDRGNGGDQVAVGKGNQSESYADGEDGDQMTLDEGNQQASDDQPDKDVDVIE</sequence>
<evidence type="ECO:0000256" key="4">
    <source>
        <dbReference type="ARBA" id="ARBA00023054"/>
    </source>
</evidence>
<evidence type="ECO:0000256" key="3">
    <source>
        <dbReference type="ARBA" id="ARBA00022821"/>
    </source>
</evidence>
<dbReference type="InterPro" id="IPR005491">
    <property type="entry name" value="ENT_dom"/>
</dbReference>
<feature type="domain" description="ENT" evidence="7">
    <location>
        <begin position="1"/>
        <end position="95"/>
    </location>
</feature>
<dbReference type="InterPro" id="IPR036142">
    <property type="entry name" value="ENT_dom-like_sf"/>
</dbReference>